<dbReference type="SUPFAM" id="SSF56219">
    <property type="entry name" value="DNase I-like"/>
    <property type="match status" value="1"/>
</dbReference>
<sequence>MYSNSTIARSQVQDEKGGGLGVGLATPSCKITNGTETVEERNSTLGGRSKAGQLTGIMMGGDESRGEVSTLTAGLLMPKQSTLYIRQVSYLKQSRKSTINYALELLGIVDARWTKTSKQRLGTGETIIWSGRQDGDHQEGVAVILSKKHANSIIQWEPINERLFYIRLNSKFAKTSIVVGYAPTDVAENEDKNQFYFALQELWTEYQGYDVLLLMGDFNAKIGNKNINKEKIMGRHGIGDINV</sequence>
<evidence type="ECO:0000313" key="2">
    <source>
        <dbReference type="EMBL" id="GFR83120.1"/>
    </source>
</evidence>
<dbReference type="AlphaFoldDB" id="A0AAV4GFD1"/>
<evidence type="ECO:0000256" key="1">
    <source>
        <dbReference type="SAM" id="MobiDB-lite"/>
    </source>
</evidence>
<reference evidence="2 3" key="1">
    <citation type="journal article" date="2021" name="Elife">
        <title>Chloroplast acquisition without the gene transfer in kleptoplastic sea slugs, Plakobranchus ocellatus.</title>
        <authorList>
            <person name="Maeda T."/>
            <person name="Takahashi S."/>
            <person name="Yoshida T."/>
            <person name="Shimamura S."/>
            <person name="Takaki Y."/>
            <person name="Nagai Y."/>
            <person name="Toyoda A."/>
            <person name="Suzuki Y."/>
            <person name="Arimoto A."/>
            <person name="Ishii H."/>
            <person name="Satoh N."/>
            <person name="Nishiyama T."/>
            <person name="Hasebe M."/>
            <person name="Maruyama T."/>
            <person name="Minagawa J."/>
            <person name="Obokata J."/>
            <person name="Shigenobu S."/>
        </authorList>
    </citation>
    <scope>NUCLEOTIDE SEQUENCE [LARGE SCALE GENOMIC DNA]</scope>
</reference>
<comment type="caution">
    <text evidence="2">The sequence shown here is derived from an EMBL/GenBank/DDBJ whole genome shotgun (WGS) entry which is preliminary data.</text>
</comment>
<protein>
    <submittedName>
        <fullName evidence="2">Craniofacial development protein 2</fullName>
    </submittedName>
</protein>
<dbReference type="Gene3D" id="3.60.10.10">
    <property type="entry name" value="Endonuclease/exonuclease/phosphatase"/>
    <property type="match status" value="1"/>
</dbReference>
<name>A0AAV4GFD1_9GAST</name>
<organism evidence="2 3">
    <name type="scientific">Elysia marginata</name>
    <dbReference type="NCBI Taxonomy" id="1093978"/>
    <lineage>
        <taxon>Eukaryota</taxon>
        <taxon>Metazoa</taxon>
        <taxon>Spiralia</taxon>
        <taxon>Lophotrochozoa</taxon>
        <taxon>Mollusca</taxon>
        <taxon>Gastropoda</taxon>
        <taxon>Heterobranchia</taxon>
        <taxon>Euthyneura</taxon>
        <taxon>Panpulmonata</taxon>
        <taxon>Sacoglossa</taxon>
        <taxon>Placobranchoidea</taxon>
        <taxon>Plakobranchidae</taxon>
        <taxon>Elysia</taxon>
    </lineage>
</organism>
<gene>
    <name evidence="2" type="ORF">ElyMa_005967800</name>
</gene>
<feature type="region of interest" description="Disordered" evidence="1">
    <location>
        <begin position="36"/>
        <end position="55"/>
    </location>
</feature>
<evidence type="ECO:0000313" key="3">
    <source>
        <dbReference type="Proteomes" id="UP000762676"/>
    </source>
</evidence>
<keyword evidence="3" id="KW-1185">Reference proteome</keyword>
<accession>A0AAV4GFD1</accession>
<dbReference type="Proteomes" id="UP000762676">
    <property type="component" value="Unassembled WGS sequence"/>
</dbReference>
<dbReference type="EMBL" id="BMAT01011988">
    <property type="protein sequence ID" value="GFR83120.1"/>
    <property type="molecule type" value="Genomic_DNA"/>
</dbReference>
<dbReference type="InterPro" id="IPR036691">
    <property type="entry name" value="Endo/exonu/phosph_ase_sf"/>
</dbReference>
<proteinExistence type="predicted"/>